<feature type="signal peptide" evidence="13">
    <location>
        <begin position="1"/>
        <end position="21"/>
    </location>
</feature>
<evidence type="ECO:0000256" key="2">
    <source>
        <dbReference type="ARBA" id="ARBA00006972"/>
    </source>
</evidence>
<evidence type="ECO:0000256" key="5">
    <source>
        <dbReference type="ARBA" id="ARBA00022490"/>
    </source>
</evidence>
<feature type="chain" id="PRO_5002223423" description="Coatomer subunit zeta" evidence="13">
    <location>
        <begin position="22"/>
        <end position="204"/>
    </location>
</feature>
<keyword evidence="5 12" id="KW-0963">Cytoplasm</keyword>
<dbReference type="GO" id="GO:0030126">
    <property type="term" value="C:COPI vesicle coat"/>
    <property type="evidence" value="ECO:0007669"/>
    <property type="project" value="UniProtKB-UniRule"/>
</dbReference>
<dbReference type="InterPro" id="IPR011012">
    <property type="entry name" value="Longin-like_dom_sf"/>
</dbReference>
<feature type="domain" description="AP complex mu/sigma subunit" evidence="14">
    <location>
        <begin position="61"/>
        <end position="170"/>
    </location>
</feature>
<dbReference type="EMBL" id="KN847983">
    <property type="protein sequence ID" value="KIR46749.1"/>
    <property type="molecule type" value="Genomic_DNA"/>
</dbReference>
<evidence type="ECO:0000259" key="14">
    <source>
        <dbReference type="Pfam" id="PF01217"/>
    </source>
</evidence>
<dbReference type="OrthoDB" id="10249988at2759"/>
<keyword evidence="13" id="KW-0732">Signal</keyword>
<protein>
    <recommendedName>
        <fullName evidence="12">Coatomer subunit zeta</fullName>
    </recommendedName>
</protein>
<dbReference type="GO" id="GO:0006890">
    <property type="term" value="P:retrograde vesicle-mediated transport, Golgi to endoplasmic reticulum"/>
    <property type="evidence" value="ECO:0007669"/>
    <property type="project" value="UniProtKB-UniRule"/>
</dbReference>
<keyword evidence="8 12" id="KW-0333">Golgi apparatus</keyword>
<keyword evidence="10 12" id="KW-0968">Cytoplasmic vesicle</keyword>
<dbReference type="GO" id="GO:0006886">
    <property type="term" value="P:intracellular protein transport"/>
    <property type="evidence" value="ECO:0007669"/>
    <property type="project" value="TreeGrafter"/>
</dbReference>
<gene>
    <name evidence="15" type="ORF">I312_04240</name>
</gene>
<dbReference type="PANTHER" id="PTHR11043:SF0">
    <property type="entry name" value="COATOMER SUBUNIT ZETA"/>
    <property type="match status" value="1"/>
</dbReference>
<evidence type="ECO:0000256" key="7">
    <source>
        <dbReference type="ARBA" id="ARBA00022927"/>
    </source>
</evidence>
<accession>A0A0D0VJQ6</accession>
<evidence type="ECO:0000256" key="4">
    <source>
        <dbReference type="ARBA" id="ARBA00022448"/>
    </source>
</evidence>
<dbReference type="SUPFAM" id="SSF64356">
    <property type="entry name" value="SNARE-like"/>
    <property type="match status" value="1"/>
</dbReference>
<dbReference type="PANTHER" id="PTHR11043">
    <property type="entry name" value="ZETA-COAT PROTEIN"/>
    <property type="match status" value="1"/>
</dbReference>
<comment type="subunit">
    <text evidence="3 12">Oligomeric complex that consists of at least the alpha, beta, beta', gamma, delta, epsilon and zeta subunits.</text>
</comment>
<dbReference type="Pfam" id="PF01217">
    <property type="entry name" value="Clat_adaptor_s"/>
    <property type="match status" value="1"/>
</dbReference>
<dbReference type="AlphaFoldDB" id="A0A0D0VJQ6"/>
<dbReference type="Gene3D" id="3.30.450.60">
    <property type="match status" value="1"/>
</dbReference>
<evidence type="ECO:0000256" key="9">
    <source>
        <dbReference type="ARBA" id="ARBA00023136"/>
    </source>
</evidence>
<keyword evidence="9 12" id="KW-0472">Membrane</keyword>
<evidence type="ECO:0000256" key="8">
    <source>
        <dbReference type="ARBA" id="ARBA00023034"/>
    </source>
</evidence>
<proteinExistence type="inferred from homology"/>
<reference evidence="15" key="1">
    <citation type="submission" date="2015-01" db="EMBL/GenBank/DDBJ databases">
        <title>The Genome Sequence of Cryptococcus gattii CA1280.</title>
        <authorList>
            <consortium name="The Broad Institute Genomics Platform"/>
            <person name="Cuomo C."/>
            <person name="Litvintseva A."/>
            <person name="Chen Y."/>
            <person name="Heitman J."/>
            <person name="Sun S."/>
            <person name="Springer D."/>
            <person name="Dromer F."/>
            <person name="Young S."/>
            <person name="Zeng Q."/>
            <person name="Gargeya S."/>
            <person name="Abouelleil A."/>
            <person name="Alvarado L."/>
            <person name="Chapman S.B."/>
            <person name="Gainer-Dewar J."/>
            <person name="Goldberg J."/>
            <person name="Griggs A."/>
            <person name="Gujja S."/>
            <person name="Hansen M."/>
            <person name="Howarth C."/>
            <person name="Imamovic A."/>
            <person name="Larimer J."/>
            <person name="Murphy C."/>
            <person name="Naylor J."/>
            <person name="Pearson M."/>
            <person name="Priest M."/>
            <person name="Roberts A."/>
            <person name="Saif S."/>
            <person name="Shea T."/>
            <person name="Sykes S."/>
            <person name="Wortman J."/>
            <person name="Nusbaum C."/>
            <person name="Birren B."/>
        </authorList>
    </citation>
    <scope>NUCLEOTIDE SEQUENCE [LARGE SCALE GENOMIC DNA]</scope>
    <source>
        <strain evidence="15">CA1280</strain>
    </source>
</reference>
<evidence type="ECO:0000313" key="15">
    <source>
        <dbReference type="EMBL" id="KIR46749.1"/>
    </source>
</evidence>
<evidence type="ECO:0000256" key="6">
    <source>
        <dbReference type="ARBA" id="ARBA00022892"/>
    </source>
</evidence>
<keyword evidence="4 12" id="KW-0813">Transport</keyword>
<comment type="subcellular location">
    <subcellularLocation>
        <location evidence="12">Cytoplasm</location>
    </subcellularLocation>
    <subcellularLocation>
        <location evidence="1 12">Golgi apparatus membrane</location>
        <topology evidence="1 12">Peripheral membrane protein</topology>
        <orientation evidence="1 12">Cytoplasmic side</orientation>
    </subcellularLocation>
    <subcellularLocation>
        <location evidence="12">Cytoplasmic vesicle</location>
        <location evidence="12">COPI-coated vesicle membrane</location>
        <topology evidence="12">Peripheral membrane protein</topology>
        <orientation evidence="12">Cytoplasmic side</orientation>
    </subcellularLocation>
</comment>
<evidence type="ECO:0000256" key="10">
    <source>
        <dbReference type="ARBA" id="ARBA00023329"/>
    </source>
</evidence>
<name>A0A0D0VJQ6_CRYGA</name>
<sequence length="204" mass="22095">MASSNLSLYTVTALLILDSEGQRVFAKYYNPPHQAVPATGIPAELGVGAGGPGMGGLLGFKEQKAFEKSVFDKIRRGAGEIYPLPPHIILTRPVVDLTFIIVGPLSSTNELMLNQTLSAFFDAVNLLLRGAVEKRNVLESLDLVLLAADETVDDGIILETDAAAIASRVSRPRPDTTDIVINEQTIMNAYTSLRDRVSQKIQQF</sequence>
<dbReference type="InterPro" id="IPR039652">
    <property type="entry name" value="Coatomer_zeta"/>
</dbReference>
<dbReference type="GO" id="GO:0006891">
    <property type="term" value="P:intra-Golgi vesicle-mediated transport"/>
    <property type="evidence" value="ECO:0007669"/>
    <property type="project" value="TreeGrafter"/>
</dbReference>
<dbReference type="HOGENOM" id="CLU_086803_0_0_1"/>
<organism evidence="15">
    <name type="scientific">Cryptococcus bacillisporus CA1280</name>
    <dbReference type="NCBI Taxonomy" id="1296109"/>
    <lineage>
        <taxon>Eukaryota</taxon>
        <taxon>Fungi</taxon>
        <taxon>Dikarya</taxon>
        <taxon>Basidiomycota</taxon>
        <taxon>Agaricomycotina</taxon>
        <taxon>Tremellomycetes</taxon>
        <taxon>Tremellales</taxon>
        <taxon>Cryptococcaceae</taxon>
        <taxon>Cryptococcus</taxon>
        <taxon>Cryptococcus gattii species complex</taxon>
    </lineage>
</organism>
<keyword evidence="6 12" id="KW-0931">ER-Golgi transport</keyword>
<keyword evidence="7 12" id="KW-0653">Protein transport</keyword>
<dbReference type="GO" id="GO:0000139">
    <property type="term" value="C:Golgi membrane"/>
    <property type="evidence" value="ECO:0007669"/>
    <property type="project" value="UniProtKB-SubCell"/>
</dbReference>
<comment type="similarity">
    <text evidence="2 12">Belongs to the adaptor complexes small subunit family.</text>
</comment>
<evidence type="ECO:0000256" key="13">
    <source>
        <dbReference type="SAM" id="SignalP"/>
    </source>
</evidence>
<evidence type="ECO:0000256" key="11">
    <source>
        <dbReference type="ARBA" id="ARBA00045555"/>
    </source>
</evidence>
<dbReference type="InterPro" id="IPR022775">
    <property type="entry name" value="AP_mu_sigma_su"/>
</dbReference>
<comment type="function">
    <text evidence="11">The coatomer is a cytosolic protein complex that binds to dilysine motifs and reversibly associates with Golgi non-clathrin-coated vesicles, which further mediate biosynthetic protein transport from the ER, via the Golgi up to the trans Golgi network. Coatomer complex is required for budding from Golgi membranes, and is essential for the retrograde Golgi-to-ER transport of dilysine-tagged proteins. The zeta subunit may be involved in regulating the coat assembly and, hence, the rate of biosynthetic protein transport due to its association-dissociation properties with the coatomer complex.</text>
</comment>
<dbReference type="FunFam" id="3.30.450.60:FF:000013">
    <property type="entry name" value="Coatomer subunit zeta"/>
    <property type="match status" value="1"/>
</dbReference>
<evidence type="ECO:0000256" key="1">
    <source>
        <dbReference type="ARBA" id="ARBA00004255"/>
    </source>
</evidence>
<evidence type="ECO:0000256" key="12">
    <source>
        <dbReference type="RuleBase" id="RU366053"/>
    </source>
</evidence>
<evidence type="ECO:0000256" key="3">
    <source>
        <dbReference type="ARBA" id="ARBA00011775"/>
    </source>
</evidence>